<sequence>MAISLNEQGTAVSRLVVVGEGPDYSVADPPAINALLRLPVLGPLLFRGLPPSVSRKVVMGFLAPGASVASAFDDVTQPVWDVRAVQYACFLGTQEEKERYVAERPLDVRIPALGTPALVIFGERDQVFRSAESCDRYRAMPDATVEVVPGAGHSPITEDPSGTAEIIRRSVAASGAGT</sequence>
<proteinExistence type="predicted"/>
<feature type="domain" description="AB hydrolase-1" evidence="1">
    <location>
        <begin position="36"/>
        <end position="165"/>
    </location>
</feature>
<keyword evidence="3" id="KW-1185">Reference proteome</keyword>
<dbReference type="InterPro" id="IPR000073">
    <property type="entry name" value="AB_hydrolase_1"/>
</dbReference>
<reference evidence="2" key="1">
    <citation type="submission" date="2021-01" db="EMBL/GenBank/DDBJ databases">
        <title>Whole genome shotgun sequence of Planotetraspora thailandica NBRC 104271.</title>
        <authorList>
            <person name="Komaki H."/>
            <person name="Tamura T."/>
        </authorList>
    </citation>
    <scope>NUCLEOTIDE SEQUENCE</scope>
    <source>
        <strain evidence="2">NBRC 104271</strain>
    </source>
</reference>
<protein>
    <recommendedName>
        <fullName evidence="1">AB hydrolase-1 domain-containing protein</fullName>
    </recommendedName>
</protein>
<evidence type="ECO:0000259" key="1">
    <source>
        <dbReference type="Pfam" id="PF12697"/>
    </source>
</evidence>
<evidence type="ECO:0000313" key="3">
    <source>
        <dbReference type="Proteomes" id="UP000605992"/>
    </source>
</evidence>
<dbReference type="SUPFAM" id="SSF53474">
    <property type="entry name" value="alpha/beta-Hydrolases"/>
    <property type="match status" value="1"/>
</dbReference>
<dbReference type="InterPro" id="IPR029058">
    <property type="entry name" value="AB_hydrolase_fold"/>
</dbReference>
<dbReference type="Gene3D" id="3.40.50.1820">
    <property type="entry name" value="alpha/beta hydrolase"/>
    <property type="match status" value="1"/>
</dbReference>
<dbReference type="GO" id="GO:0003824">
    <property type="term" value="F:catalytic activity"/>
    <property type="evidence" value="ECO:0007669"/>
    <property type="project" value="UniProtKB-ARBA"/>
</dbReference>
<gene>
    <name evidence="2" type="ORF">Pth03_26070</name>
</gene>
<dbReference type="AlphaFoldDB" id="A0A8J3UZV5"/>
<name>A0A8J3UZV5_9ACTN</name>
<evidence type="ECO:0000313" key="2">
    <source>
        <dbReference type="EMBL" id="GII54218.1"/>
    </source>
</evidence>
<dbReference type="Pfam" id="PF12697">
    <property type="entry name" value="Abhydrolase_6"/>
    <property type="match status" value="1"/>
</dbReference>
<comment type="caution">
    <text evidence="2">The sequence shown here is derived from an EMBL/GenBank/DDBJ whole genome shotgun (WGS) entry which is preliminary data.</text>
</comment>
<dbReference type="RefSeq" id="WP_239118995.1">
    <property type="nucleotide sequence ID" value="NZ_BOOR01000016.1"/>
</dbReference>
<accession>A0A8J3UZV5</accession>
<dbReference type="EMBL" id="BOOR01000016">
    <property type="protein sequence ID" value="GII54218.1"/>
    <property type="molecule type" value="Genomic_DNA"/>
</dbReference>
<dbReference type="Proteomes" id="UP000605992">
    <property type="component" value="Unassembled WGS sequence"/>
</dbReference>
<organism evidence="2 3">
    <name type="scientific">Planotetraspora thailandica</name>
    <dbReference type="NCBI Taxonomy" id="487172"/>
    <lineage>
        <taxon>Bacteria</taxon>
        <taxon>Bacillati</taxon>
        <taxon>Actinomycetota</taxon>
        <taxon>Actinomycetes</taxon>
        <taxon>Streptosporangiales</taxon>
        <taxon>Streptosporangiaceae</taxon>
        <taxon>Planotetraspora</taxon>
    </lineage>
</organism>